<evidence type="ECO:0000256" key="1">
    <source>
        <dbReference type="SAM" id="Phobius"/>
    </source>
</evidence>
<protein>
    <recommendedName>
        <fullName evidence="4">Transmembrane protein</fullName>
    </recommendedName>
</protein>
<dbReference type="EMBL" id="VTOU01000001">
    <property type="protein sequence ID" value="TZG28974.1"/>
    <property type="molecule type" value="Genomic_DNA"/>
</dbReference>
<comment type="caution">
    <text evidence="2">The sequence shown here is derived from an EMBL/GenBank/DDBJ whole genome shotgun (WGS) entry which is preliminary data.</text>
</comment>
<sequence length="444" mass="47599">MNRPALARIRRPILGALGIGFAMGLLAFALLCLANRMSLGHDDTARIRAAFASGDLQDRDWLPGNTDIGHHQFNDCLTLLQAIDQRGTTAQLTVSPIIWTDMPGGMCAKLHAFAERGGPTPPVAFYNRYLHGHTTLTRYLLPDHSVADIRELYKKTEIRLLVLGISIAMLTVALRRRRAASGLVWFAAFIAFARFFGIEAFGQSLSHGPADIVFVGAILALALANLAGGARLWLLLAGAALFGALTIDFEFLSGGLPLGTALVIGGTALALRAKAKTSPVMAAASATIAFWAAVLTTIAIKLALVASTFGTGALAQIARSTEVRMAIIPTTGEPVDASFGRFVSELFWNLDALAPGAWPLPVLAMALGVAGGLWALFVLRPHPDVRVRQTAWLLAGSNLALLVWVVATRQHIVLHAWFMDRIFVWTIASGFGLFAYGAMKRRST</sequence>
<keyword evidence="1" id="KW-0472">Membrane</keyword>
<gene>
    <name evidence="2" type="ORF">FYJ91_02185</name>
</gene>
<keyword evidence="1" id="KW-0812">Transmembrane</keyword>
<dbReference type="AlphaFoldDB" id="A0A5D9CB64"/>
<keyword evidence="1" id="KW-1133">Transmembrane helix</keyword>
<feature type="transmembrane region" description="Helical" evidence="1">
    <location>
        <begin position="213"/>
        <end position="245"/>
    </location>
</feature>
<feature type="transmembrane region" description="Helical" evidence="1">
    <location>
        <begin position="251"/>
        <end position="271"/>
    </location>
</feature>
<accession>A0A5D9CB64</accession>
<feature type="transmembrane region" description="Helical" evidence="1">
    <location>
        <begin position="358"/>
        <end position="379"/>
    </location>
</feature>
<proteinExistence type="predicted"/>
<evidence type="ECO:0000313" key="3">
    <source>
        <dbReference type="Proteomes" id="UP000322077"/>
    </source>
</evidence>
<feature type="transmembrane region" description="Helical" evidence="1">
    <location>
        <begin position="182"/>
        <end position="201"/>
    </location>
</feature>
<feature type="transmembrane region" description="Helical" evidence="1">
    <location>
        <begin position="12"/>
        <end position="34"/>
    </location>
</feature>
<dbReference type="Proteomes" id="UP000322077">
    <property type="component" value="Unassembled WGS sequence"/>
</dbReference>
<feature type="transmembrane region" description="Helical" evidence="1">
    <location>
        <begin position="283"/>
        <end position="304"/>
    </location>
</feature>
<feature type="transmembrane region" description="Helical" evidence="1">
    <location>
        <begin position="391"/>
        <end position="410"/>
    </location>
</feature>
<dbReference type="RefSeq" id="WP_149520636.1">
    <property type="nucleotide sequence ID" value="NZ_VTOU01000001.1"/>
</dbReference>
<reference evidence="2 3" key="1">
    <citation type="submission" date="2019-08" db="EMBL/GenBank/DDBJ databases">
        <authorList>
            <person name="Wang G."/>
            <person name="Xu Z."/>
        </authorList>
    </citation>
    <scope>NUCLEOTIDE SEQUENCE [LARGE SCALE GENOMIC DNA]</scope>
    <source>
        <strain evidence="2 3">ZX</strain>
    </source>
</reference>
<evidence type="ECO:0008006" key="4">
    <source>
        <dbReference type="Google" id="ProtNLM"/>
    </source>
</evidence>
<name>A0A5D9CB64_9SPHN</name>
<keyword evidence="3" id="KW-1185">Reference proteome</keyword>
<evidence type="ECO:0000313" key="2">
    <source>
        <dbReference type="EMBL" id="TZG28974.1"/>
    </source>
</evidence>
<organism evidence="2 3">
    <name type="scientific">Sphingomonas montanisoli</name>
    <dbReference type="NCBI Taxonomy" id="2606412"/>
    <lineage>
        <taxon>Bacteria</taxon>
        <taxon>Pseudomonadati</taxon>
        <taxon>Pseudomonadota</taxon>
        <taxon>Alphaproteobacteria</taxon>
        <taxon>Sphingomonadales</taxon>
        <taxon>Sphingomonadaceae</taxon>
        <taxon>Sphingomonas</taxon>
    </lineage>
</organism>
<feature type="transmembrane region" description="Helical" evidence="1">
    <location>
        <begin position="422"/>
        <end position="439"/>
    </location>
</feature>